<feature type="transmembrane region" description="Helical" evidence="5">
    <location>
        <begin position="72"/>
        <end position="91"/>
    </location>
</feature>
<evidence type="ECO:0000256" key="4">
    <source>
        <dbReference type="ARBA" id="ARBA00023186"/>
    </source>
</evidence>
<dbReference type="InterPro" id="IPR003593">
    <property type="entry name" value="AAA+_ATPase"/>
</dbReference>
<dbReference type="InterPro" id="IPR041546">
    <property type="entry name" value="ClpA/ClpB_AAA_lid"/>
</dbReference>
<dbReference type="Pfam" id="PF17871">
    <property type="entry name" value="AAA_lid_9"/>
    <property type="match status" value="1"/>
</dbReference>
<feature type="domain" description="AAA+ ATPase" evidence="6">
    <location>
        <begin position="305"/>
        <end position="451"/>
    </location>
</feature>
<dbReference type="CDD" id="cd19499">
    <property type="entry name" value="RecA-like_ClpB_Hsp104-like"/>
    <property type="match status" value="1"/>
</dbReference>
<dbReference type="SUPFAM" id="SSF52540">
    <property type="entry name" value="P-loop containing nucleoside triphosphate hydrolases"/>
    <property type="match status" value="2"/>
</dbReference>
<accession>A0A1G2LWZ2</accession>
<dbReference type="PANTHER" id="PTHR11638">
    <property type="entry name" value="ATP-DEPENDENT CLP PROTEASE"/>
    <property type="match status" value="1"/>
</dbReference>
<evidence type="ECO:0000256" key="3">
    <source>
        <dbReference type="ARBA" id="ARBA00022840"/>
    </source>
</evidence>
<dbReference type="PRINTS" id="PR00300">
    <property type="entry name" value="CLPPROTEASEA"/>
</dbReference>
<evidence type="ECO:0000256" key="5">
    <source>
        <dbReference type="SAM" id="Phobius"/>
    </source>
</evidence>
<dbReference type="Pfam" id="PF07724">
    <property type="entry name" value="AAA_2"/>
    <property type="match status" value="1"/>
</dbReference>
<dbReference type="GO" id="GO:0005737">
    <property type="term" value="C:cytoplasm"/>
    <property type="evidence" value="ECO:0007669"/>
    <property type="project" value="TreeGrafter"/>
</dbReference>
<dbReference type="InterPro" id="IPR019489">
    <property type="entry name" value="Clp_ATPase_C"/>
</dbReference>
<dbReference type="SMART" id="SM00382">
    <property type="entry name" value="AAA"/>
    <property type="match status" value="2"/>
</dbReference>
<name>A0A1G2LWZ2_9BACT</name>
<dbReference type="InterPro" id="IPR050130">
    <property type="entry name" value="ClpA_ClpB"/>
</dbReference>
<dbReference type="GO" id="GO:0034605">
    <property type="term" value="P:cellular response to heat"/>
    <property type="evidence" value="ECO:0007669"/>
    <property type="project" value="TreeGrafter"/>
</dbReference>
<dbReference type="GO" id="GO:0005524">
    <property type="term" value="F:ATP binding"/>
    <property type="evidence" value="ECO:0007669"/>
    <property type="project" value="UniProtKB-KW"/>
</dbReference>
<evidence type="ECO:0008006" key="10">
    <source>
        <dbReference type="Google" id="ProtNLM"/>
    </source>
</evidence>
<keyword evidence="5" id="KW-0812">Transmembrane</keyword>
<keyword evidence="1" id="KW-0677">Repeat</keyword>
<comment type="caution">
    <text evidence="8">The sequence shown here is derived from an EMBL/GenBank/DDBJ whole genome shotgun (WGS) entry which is preliminary data.</text>
</comment>
<reference evidence="8 9" key="1">
    <citation type="journal article" date="2016" name="Nat. Commun.">
        <title>Thousands of microbial genomes shed light on interconnected biogeochemical processes in an aquifer system.</title>
        <authorList>
            <person name="Anantharaman K."/>
            <person name="Brown C.T."/>
            <person name="Hug L.A."/>
            <person name="Sharon I."/>
            <person name="Castelle C.J."/>
            <person name="Probst A.J."/>
            <person name="Thomas B.C."/>
            <person name="Singh A."/>
            <person name="Wilkins M.J."/>
            <person name="Karaoz U."/>
            <person name="Brodie E.L."/>
            <person name="Williams K.H."/>
            <person name="Hubbard S.S."/>
            <person name="Banfield J.F."/>
        </authorList>
    </citation>
    <scope>NUCLEOTIDE SEQUENCE [LARGE SCALE GENOMIC DNA]</scope>
</reference>
<dbReference type="AlphaFoldDB" id="A0A1G2LWZ2"/>
<keyword evidence="3" id="KW-0067">ATP-binding</keyword>
<feature type="transmembrane region" description="Helical" evidence="5">
    <location>
        <begin position="39"/>
        <end position="60"/>
    </location>
</feature>
<evidence type="ECO:0000256" key="1">
    <source>
        <dbReference type="ARBA" id="ARBA00022737"/>
    </source>
</evidence>
<feature type="domain" description="AAA+ ATPase" evidence="6">
    <location>
        <begin position="580"/>
        <end position="749"/>
    </location>
</feature>
<dbReference type="CDD" id="cd00009">
    <property type="entry name" value="AAA"/>
    <property type="match status" value="1"/>
</dbReference>
<protein>
    <recommendedName>
        <fullName evidence="10">Clp R domain-containing protein</fullName>
    </recommendedName>
</protein>
<sequence>MEKLDGKGAYFDIERSGFASALWLDNIFPKKLRRAIAKFLDILLILSLGAIFMLIVGLSGGHTAVKGKLIDFIFLVLAFRLIIFCLESFYLSKSTDEPPKESRNIADCLSFEAASLFAKTLFRNKFISGPNILYAFSKTGVGIFAFSHLGVDVGEFRAGLSRIPEAATASPADFFPPPEKIQESRLKNKNTIGLNDIIPDILEKDENVSRLFFERKIRKEDVRGALEWAGAVFDKKEKESRWWLEDNLARIRGIGKDWAYGATYLLDRYSRSFKSNHPVTEQRLSHFLGHQKQTGAIESVLSRSSQANVLIVGEPGTGKRTTIAGLDNMIGDGRARPELEYKRIMELDAPSLVASAKTKGELENLIIRIFNDAAKAGNIILVIDNFADFLNSANALGVSLAQLLNPYLQSSKLRVIAVSDSGNYKRFLQPDSGLMQYFEVIRAEEPEKDELYQILEEIAMEIERKNGLLVPYQTISEIIVSSDRYVTEGALPERAIDTMEVVSARVSGAGRNVVLPQDVSDFISEKIKMPLGPLKLEERERLMKLEEIIHKRVVDQEEAIGAISAAVRRSRVGIGESKKPIASFLFLGPTGVGKTETAKALAEVYFGDDLAMTRFDMSEYQNENGLERLIGSFERNEPGILAASMRDKPYGLLVLDEFEKCDQKVKDLFLQILDEGFFADAFGKKVFLRNNIIIATSNAGSRLIWEMAKKGIDPSTLKETIIDEIQKAGVFKAELLNRFDGLIIFHHLTPEHLKKIAALMLGKLKKRLKEKEIDFIINDILIEKVAEIGYDPVFGARPMQRAISDHIEKKISEWLIGGRIERGMKIEFKKEDLEEI</sequence>
<keyword evidence="5" id="KW-0472">Membrane</keyword>
<keyword evidence="5" id="KW-1133">Transmembrane helix</keyword>
<dbReference type="Pfam" id="PF00004">
    <property type="entry name" value="AAA"/>
    <property type="match status" value="1"/>
</dbReference>
<keyword evidence="2" id="KW-0547">Nucleotide-binding</keyword>
<dbReference type="Proteomes" id="UP000178116">
    <property type="component" value="Unassembled WGS sequence"/>
</dbReference>
<dbReference type="Pfam" id="PF10431">
    <property type="entry name" value="ClpB_D2-small"/>
    <property type="match status" value="1"/>
</dbReference>
<dbReference type="PANTHER" id="PTHR11638:SF18">
    <property type="entry name" value="HEAT SHOCK PROTEIN 104"/>
    <property type="match status" value="1"/>
</dbReference>
<dbReference type="EMBL" id="MHRA01000002">
    <property type="protein sequence ID" value="OHA16136.1"/>
    <property type="molecule type" value="Genomic_DNA"/>
</dbReference>
<evidence type="ECO:0000313" key="9">
    <source>
        <dbReference type="Proteomes" id="UP000178116"/>
    </source>
</evidence>
<proteinExistence type="predicted"/>
<dbReference type="InterPro" id="IPR027417">
    <property type="entry name" value="P-loop_NTPase"/>
</dbReference>
<gene>
    <name evidence="8" type="ORF">A3A10_00340</name>
</gene>
<evidence type="ECO:0000259" key="6">
    <source>
        <dbReference type="SMART" id="SM00382"/>
    </source>
</evidence>
<dbReference type="InterPro" id="IPR001270">
    <property type="entry name" value="ClpA/B"/>
</dbReference>
<dbReference type="InterPro" id="IPR003959">
    <property type="entry name" value="ATPase_AAA_core"/>
</dbReference>
<organism evidence="8 9">
    <name type="scientific">Candidatus Tagabacteria bacterium RIFCSPLOWO2_01_FULL_42_9</name>
    <dbReference type="NCBI Taxonomy" id="1802296"/>
    <lineage>
        <taxon>Bacteria</taxon>
        <taxon>Candidatus Tagaibacteriota</taxon>
    </lineage>
</organism>
<dbReference type="GO" id="GO:0016887">
    <property type="term" value="F:ATP hydrolysis activity"/>
    <property type="evidence" value="ECO:0007669"/>
    <property type="project" value="InterPro"/>
</dbReference>
<dbReference type="Gene3D" id="1.10.8.60">
    <property type="match status" value="2"/>
</dbReference>
<keyword evidence="4" id="KW-0143">Chaperone</keyword>
<dbReference type="Gene3D" id="3.40.50.300">
    <property type="entry name" value="P-loop containing nucleotide triphosphate hydrolases"/>
    <property type="match status" value="2"/>
</dbReference>
<dbReference type="SMART" id="SM01086">
    <property type="entry name" value="ClpB_D2-small"/>
    <property type="match status" value="1"/>
</dbReference>
<evidence type="ECO:0000313" key="8">
    <source>
        <dbReference type="EMBL" id="OHA16136.1"/>
    </source>
</evidence>
<feature type="domain" description="Clp ATPase C-terminal" evidence="7">
    <location>
        <begin position="748"/>
        <end position="835"/>
    </location>
</feature>
<evidence type="ECO:0000256" key="2">
    <source>
        <dbReference type="ARBA" id="ARBA00022741"/>
    </source>
</evidence>
<evidence type="ECO:0000259" key="7">
    <source>
        <dbReference type="SMART" id="SM01086"/>
    </source>
</evidence>